<protein>
    <submittedName>
        <fullName evidence="1">Uncharacterized protein</fullName>
    </submittedName>
</protein>
<dbReference type="AlphaFoldDB" id="A0A383A726"/>
<evidence type="ECO:0000313" key="1">
    <source>
        <dbReference type="EMBL" id="SVE03686.1"/>
    </source>
</evidence>
<dbReference type="EMBL" id="UINC01189824">
    <property type="protein sequence ID" value="SVE03686.1"/>
    <property type="molecule type" value="Genomic_DNA"/>
</dbReference>
<gene>
    <name evidence="1" type="ORF">METZ01_LOCUS456540</name>
</gene>
<sequence>MSLYLRFFIIITIFSITIPSVYDVGEQISESHQNTHFDVCHGAEEHGYGDELNPNLSLGDFNGFNNGGIFYVTMIDMAASW</sequence>
<accession>A0A383A726</accession>
<proteinExistence type="predicted"/>
<reference evidence="1" key="1">
    <citation type="submission" date="2018-05" db="EMBL/GenBank/DDBJ databases">
        <authorList>
            <person name="Lanie J.A."/>
            <person name="Ng W.-L."/>
            <person name="Kazmierczak K.M."/>
            <person name="Andrzejewski T.M."/>
            <person name="Davidsen T.M."/>
            <person name="Wayne K.J."/>
            <person name="Tettelin H."/>
            <person name="Glass J.I."/>
            <person name="Rusch D."/>
            <person name="Podicherti R."/>
            <person name="Tsui H.-C.T."/>
            <person name="Winkler M.E."/>
        </authorList>
    </citation>
    <scope>NUCLEOTIDE SEQUENCE</scope>
</reference>
<organism evidence="1">
    <name type="scientific">marine metagenome</name>
    <dbReference type="NCBI Taxonomy" id="408172"/>
    <lineage>
        <taxon>unclassified sequences</taxon>
        <taxon>metagenomes</taxon>
        <taxon>ecological metagenomes</taxon>
    </lineage>
</organism>
<name>A0A383A726_9ZZZZ</name>